<organism evidence="3 4">
    <name type="scientific">Micromonospora carbonacea</name>
    <dbReference type="NCBI Taxonomy" id="47853"/>
    <lineage>
        <taxon>Bacteria</taxon>
        <taxon>Bacillati</taxon>
        <taxon>Actinomycetota</taxon>
        <taxon>Actinomycetes</taxon>
        <taxon>Micromonosporales</taxon>
        <taxon>Micromonosporaceae</taxon>
        <taxon>Micromonospora</taxon>
    </lineage>
</organism>
<keyword evidence="1" id="KW-0479">Metal-binding</keyword>
<dbReference type="InterPro" id="IPR029068">
    <property type="entry name" value="Glyas_Bleomycin-R_OHBP_Dase"/>
</dbReference>
<dbReference type="GO" id="GO:0046491">
    <property type="term" value="P:L-methylmalonyl-CoA metabolic process"/>
    <property type="evidence" value="ECO:0007669"/>
    <property type="project" value="TreeGrafter"/>
</dbReference>
<dbReference type="Pfam" id="PF00903">
    <property type="entry name" value="Glyoxalase"/>
    <property type="match status" value="1"/>
</dbReference>
<dbReference type="RefSeq" id="WP_074478991.1">
    <property type="nucleotide sequence ID" value="NZ_FMCT01000021.1"/>
</dbReference>
<protein>
    <submittedName>
        <fullName evidence="3">Glyoxalase-like domain-containing protein</fullName>
    </submittedName>
</protein>
<evidence type="ECO:0000313" key="3">
    <source>
        <dbReference type="EMBL" id="SCF49242.1"/>
    </source>
</evidence>
<dbReference type="SUPFAM" id="SSF54593">
    <property type="entry name" value="Glyoxalase/Bleomycin resistance protein/Dihydroxybiphenyl dioxygenase"/>
    <property type="match status" value="1"/>
</dbReference>
<evidence type="ECO:0000259" key="2">
    <source>
        <dbReference type="PROSITE" id="PS51819"/>
    </source>
</evidence>
<reference evidence="4" key="1">
    <citation type="submission" date="2016-06" db="EMBL/GenBank/DDBJ databases">
        <authorList>
            <person name="Varghese N."/>
            <person name="Submissions Spin"/>
        </authorList>
    </citation>
    <scope>NUCLEOTIDE SEQUENCE [LARGE SCALE GENOMIC DNA]</scope>
    <source>
        <strain evidence="4">DSM 43168</strain>
    </source>
</reference>
<evidence type="ECO:0000256" key="1">
    <source>
        <dbReference type="ARBA" id="ARBA00022723"/>
    </source>
</evidence>
<accession>A0A1C5AVJ2</accession>
<evidence type="ECO:0000313" key="4">
    <source>
        <dbReference type="Proteomes" id="UP000183585"/>
    </source>
</evidence>
<dbReference type="AlphaFoldDB" id="A0A1C5AVJ2"/>
<sequence>MKLASVRLITDDLPALTAFYSALTNTAPVTPFGPDDYAELHTDGSIIALAASAAVKRHNNFAAEAAANRSAILEFEVDDVDAERVRLSEQVTDWVQEPTTQPWGYRSMLLRDPDGNLINLYSTGH</sequence>
<keyword evidence="4" id="KW-1185">Reference proteome</keyword>
<proteinExistence type="predicted"/>
<dbReference type="GO" id="GO:0004493">
    <property type="term" value="F:methylmalonyl-CoA epimerase activity"/>
    <property type="evidence" value="ECO:0007669"/>
    <property type="project" value="TreeGrafter"/>
</dbReference>
<dbReference type="Gene3D" id="3.10.180.10">
    <property type="entry name" value="2,3-Dihydroxybiphenyl 1,2-Dioxygenase, domain 1"/>
    <property type="match status" value="1"/>
</dbReference>
<dbReference type="InterPro" id="IPR037523">
    <property type="entry name" value="VOC_core"/>
</dbReference>
<dbReference type="GO" id="GO:0046872">
    <property type="term" value="F:metal ion binding"/>
    <property type="evidence" value="ECO:0007669"/>
    <property type="project" value="UniProtKB-KW"/>
</dbReference>
<dbReference type="InterPro" id="IPR004360">
    <property type="entry name" value="Glyas_Fos-R_dOase_dom"/>
</dbReference>
<name>A0A1C5AVJ2_9ACTN</name>
<dbReference type="InterPro" id="IPR051785">
    <property type="entry name" value="MMCE/EMCE_epimerase"/>
</dbReference>
<dbReference type="EMBL" id="FMCT01000021">
    <property type="protein sequence ID" value="SCF49242.1"/>
    <property type="molecule type" value="Genomic_DNA"/>
</dbReference>
<dbReference type="PROSITE" id="PS51819">
    <property type="entry name" value="VOC"/>
    <property type="match status" value="1"/>
</dbReference>
<gene>
    <name evidence="3" type="ORF">GA0070563_12163</name>
</gene>
<feature type="domain" description="VOC" evidence="2">
    <location>
        <begin position="2"/>
        <end position="123"/>
    </location>
</feature>
<dbReference type="Proteomes" id="UP000183585">
    <property type="component" value="Unassembled WGS sequence"/>
</dbReference>
<dbReference type="PANTHER" id="PTHR43048">
    <property type="entry name" value="METHYLMALONYL-COA EPIMERASE"/>
    <property type="match status" value="1"/>
</dbReference>
<dbReference type="PANTHER" id="PTHR43048:SF4">
    <property type="entry name" value="RING-CLEAVING DIOXYGENASE-RELATED"/>
    <property type="match status" value="1"/>
</dbReference>